<dbReference type="Proteomes" id="UP001061958">
    <property type="component" value="Unassembled WGS sequence"/>
</dbReference>
<reference evidence="6" key="1">
    <citation type="journal article" date="2022" name="Proc. Natl. Acad. Sci. U.S.A.">
        <title>Life cycle and functional genomics of the unicellular red alga Galdieria for elucidating algal and plant evolution and industrial use.</title>
        <authorList>
            <person name="Hirooka S."/>
            <person name="Itabashi T."/>
            <person name="Ichinose T.M."/>
            <person name="Onuma R."/>
            <person name="Fujiwara T."/>
            <person name="Yamashita S."/>
            <person name="Jong L.W."/>
            <person name="Tomita R."/>
            <person name="Iwane A.H."/>
            <person name="Miyagishima S.Y."/>
        </authorList>
    </citation>
    <scope>NUCLEOTIDE SEQUENCE</scope>
    <source>
        <strain evidence="6">NBRC 102759</strain>
    </source>
</reference>
<comment type="similarity">
    <text evidence="1 4">Belongs to the universal ribosomal protein uS15 family.</text>
</comment>
<dbReference type="OrthoDB" id="441444at2759"/>
<dbReference type="EMBL" id="BQMJ01000039">
    <property type="protein sequence ID" value="GJQ12996.1"/>
    <property type="molecule type" value="Genomic_DNA"/>
</dbReference>
<dbReference type="GO" id="GO:1990904">
    <property type="term" value="C:ribonucleoprotein complex"/>
    <property type="evidence" value="ECO:0007669"/>
    <property type="project" value="UniProtKB-KW"/>
</dbReference>
<accession>A0A9C7UNK8</accession>
<proteinExistence type="inferred from homology"/>
<keyword evidence="3 4" id="KW-0687">Ribonucleoprotein</keyword>
<keyword evidence="2 4" id="KW-0689">Ribosomal protein</keyword>
<evidence type="ECO:0000313" key="6">
    <source>
        <dbReference type="EMBL" id="GJQ10029.1"/>
    </source>
</evidence>
<evidence type="ECO:0000256" key="4">
    <source>
        <dbReference type="RuleBase" id="RU003919"/>
    </source>
</evidence>
<dbReference type="GO" id="GO:0003735">
    <property type="term" value="F:structural constituent of ribosome"/>
    <property type="evidence" value="ECO:0007669"/>
    <property type="project" value="InterPro"/>
</dbReference>
<evidence type="ECO:0000256" key="1">
    <source>
        <dbReference type="ARBA" id="ARBA00008434"/>
    </source>
</evidence>
<protein>
    <recommendedName>
        <fullName evidence="9">Ribosomal protein S15</fullName>
    </recommendedName>
</protein>
<dbReference type="AlphaFoldDB" id="A0A9C7UNK8"/>
<evidence type="ECO:0000313" key="7">
    <source>
        <dbReference type="EMBL" id="GJQ12996.1"/>
    </source>
</evidence>
<dbReference type="InterPro" id="IPR005290">
    <property type="entry name" value="Ribosomal_uS15_bac-type"/>
</dbReference>
<keyword evidence="8" id="KW-1185">Reference proteome</keyword>
<evidence type="ECO:0000313" key="8">
    <source>
        <dbReference type="Proteomes" id="UP001061958"/>
    </source>
</evidence>
<dbReference type="Pfam" id="PF00312">
    <property type="entry name" value="Ribosomal_S15"/>
    <property type="match status" value="1"/>
</dbReference>
<feature type="region of interest" description="Disordered" evidence="5">
    <location>
        <begin position="188"/>
        <end position="209"/>
    </location>
</feature>
<dbReference type="SUPFAM" id="SSF47060">
    <property type="entry name" value="S15/NS1 RNA-binding domain"/>
    <property type="match status" value="1"/>
</dbReference>
<feature type="compositionally biased region" description="Low complexity" evidence="5">
    <location>
        <begin position="193"/>
        <end position="209"/>
    </location>
</feature>
<evidence type="ECO:0000256" key="5">
    <source>
        <dbReference type="SAM" id="MobiDB-lite"/>
    </source>
</evidence>
<dbReference type="PANTHER" id="PTHR23321:SF26">
    <property type="entry name" value="SMALL RIBOSOMAL SUBUNIT PROTEIN US15M"/>
    <property type="match status" value="1"/>
</dbReference>
<dbReference type="EMBL" id="BQMJ01000013">
    <property type="protein sequence ID" value="GJQ10029.1"/>
    <property type="molecule type" value="Genomic_DNA"/>
</dbReference>
<dbReference type="GO" id="GO:0005840">
    <property type="term" value="C:ribosome"/>
    <property type="evidence" value="ECO:0007669"/>
    <property type="project" value="UniProtKB-KW"/>
</dbReference>
<comment type="caution">
    <text evidence="6">The sequence shown here is derived from an EMBL/GenBank/DDBJ whole genome shotgun (WGS) entry which is preliminary data.</text>
</comment>
<dbReference type="Gene3D" id="1.10.287.10">
    <property type="entry name" value="S15/NS1, RNA-binding"/>
    <property type="match status" value="1"/>
</dbReference>
<evidence type="ECO:0008006" key="9">
    <source>
        <dbReference type="Google" id="ProtNLM"/>
    </source>
</evidence>
<organism evidence="6 8">
    <name type="scientific">Galdieria partita</name>
    <dbReference type="NCBI Taxonomy" id="83374"/>
    <lineage>
        <taxon>Eukaryota</taxon>
        <taxon>Rhodophyta</taxon>
        <taxon>Bangiophyceae</taxon>
        <taxon>Galdieriales</taxon>
        <taxon>Galdieriaceae</taxon>
        <taxon>Galdieria</taxon>
    </lineage>
</organism>
<name>A0A9C7UNK8_9RHOD</name>
<dbReference type="InterPro" id="IPR009068">
    <property type="entry name" value="uS15_NS1_RNA-bd_sf"/>
</dbReference>
<dbReference type="GO" id="GO:0006412">
    <property type="term" value="P:translation"/>
    <property type="evidence" value="ECO:0007669"/>
    <property type="project" value="InterPro"/>
</dbReference>
<dbReference type="SMART" id="SM01387">
    <property type="entry name" value="Ribosomal_S15"/>
    <property type="match status" value="1"/>
</dbReference>
<gene>
    <name evidence="6" type="ORF">GpartN1_g1820.t1</name>
    <name evidence="7" type="ORF">GpartN1_g4787.t1</name>
</gene>
<evidence type="ECO:0000256" key="3">
    <source>
        <dbReference type="ARBA" id="ARBA00023274"/>
    </source>
</evidence>
<evidence type="ECO:0000256" key="2">
    <source>
        <dbReference type="ARBA" id="ARBA00022980"/>
    </source>
</evidence>
<reference evidence="6" key="2">
    <citation type="submission" date="2022-01" db="EMBL/GenBank/DDBJ databases">
        <authorList>
            <person name="Hirooka S."/>
            <person name="Miyagishima S.Y."/>
        </authorList>
    </citation>
    <scope>NUCLEOTIDE SEQUENCE</scope>
    <source>
        <strain evidence="6">NBRC 102759</strain>
    </source>
</reference>
<dbReference type="GO" id="GO:0005737">
    <property type="term" value="C:cytoplasm"/>
    <property type="evidence" value="ECO:0007669"/>
    <property type="project" value="UniProtKB-ARBA"/>
</dbReference>
<sequence length="209" mass="24458">MWCMRNTAILRGLCTQSFEYPCAKQPSRIRYFGKPDTSRYLPFAPCNSLKLPQAEFEKLPGAVKQVLEPKYWDERNHQRARIWDAVLEFQRKPGDTGSAEVQVAVFTKRLEALEKQMKRKKDDKRARFLFDHLTSRRQRLLQYLARQNKEHCAQVMARLGLEASAMFPKDTGAMFYRDHPFIRFGDMKTSPAKQQQIKNTQKINKPTSA</sequence>
<dbReference type="InterPro" id="IPR000589">
    <property type="entry name" value="Ribosomal_uS15"/>
</dbReference>
<dbReference type="CDD" id="cd00353">
    <property type="entry name" value="Ribosomal_S15p_S13e"/>
    <property type="match status" value="1"/>
</dbReference>
<dbReference type="PANTHER" id="PTHR23321">
    <property type="entry name" value="RIBOSOMAL PROTEIN S15, BACTERIAL AND ORGANELLAR"/>
    <property type="match status" value="1"/>
</dbReference>